<accession>A0ABX0XVL2</accession>
<sequence>MSAAKVRTVLMVDSTLMVELSGELDLASAEALRDQLAAEVAATKPLSVVVDLGQVTFMDSTALSALIHVQHAAADAGAALRVVSPSPFVARLLHITGVAEALGYHAEADSPATLAEAYSTAADGRPNTR</sequence>
<evidence type="ECO:0000256" key="2">
    <source>
        <dbReference type="RuleBase" id="RU003749"/>
    </source>
</evidence>
<dbReference type="RefSeq" id="WP_167924153.1">
    <property type="nucleotide sequence ID" value="NZ_JAATVY010000003.1"/>
</dbReference>
<dbReference type="Gene3D" id="3.30.750.24">
    <property type="entry name" value="STAS domain"/>
    <property type="match status" value="1"/>
</dbReference>
<name>A0ABX0XVL2_9ACTN</name>
<reference evidence="4 5" key="1">
    <citation type="submission" date="2020-03" db="EMBL/GenBank/DDBJ databases">
        <title>WGS of the type strain of Planosporangium spp.</title>
        <authorList>
            <person name="Thawai C."/>
        </authorList>
    </citation>
    <scope>NUCLEOTIDE SEQUENCE [LARGE SCALE GENOMIC DNA]</scope>
    <source>
        <strain evidence="4 5">TBRC 5610</strain>
    </source>
</reference>
<dbReference type="Proteomes" id="UP000722989">
    <property type="component" value="Unassembled WGS sequence"/>
</dbReference>
<organism evidence="4 5">
    <name type="scientific">Planosporangium thailandense</name>
    <dbReference type="NCBI Taxonomy" id="765197"/>
    <lineage>
        <taxon>Bacteria</taxon>
        <taxon>Bacillati</taxon>
        <taxon>Actinomycetota</taxon>
        <taxon>Actinomycetes</taxon>
        <taxon>Micromonosporales</taxon>
        <taxon>Micromonosporaceae</taxon>
        <taxon>Planosporangium</taxon>
    </lineage>
</organism>
<dbReference type="InterPro" id="IPR002645">
    <property type="entry name" value="STAS_dom"/>
</dbReference>
<comment type="similarity">
    <text evidence="1 2">Belongs to the anti-sigma-factor antagonist family.</text>
</comment>
<dbReference type="PANTHER" id="PTHR33495:SF2">
    <property type="entry name" value="ANTI-SIGMA FACTOR ANTAGONIST TM_1081-RELATED"/>
    <property type="match status" value="1"/>
</dbReference>
<proteinExistence type="inferred from homology"/>
<dbReference type="NCBIfam" id="TIGR00377">
    <property type="entry name" value="ant_ant_sig"/>
    <property type="match status" value="1"/>
</dbReference>
<dbReference type="SUPFAM" id="SSF52091">
    <property type="entry name" value="SpoIIaa-like"/>
    <property type="match status" value="1"/>
</dbReference>
<dbReference type="CDD" id="cd07043">
    <property type="entry name" value="STAS_anti-anti-sigma_factors"/>
    <property type="match status" value="1"/>
</dbReference>
<dbReference type="InterPro" id="IPR003658">
    <property type="entry name" value="Anti-sigma_ant"/>
</dbReference>
<evidence type="ECO:0000313" key="4">
    <source>
        <dbReference type="EMBL" id="NJC69248.1"/>
    </source>
</evidence>
<protein>
    <recommendedName>
        <fullName evidence="2">Anti-sigma factor antagonist</fullName>
    </recommendedName>
</protein>
<dbReference type="PROSITE" id="PS50801">
    <property type="entry name" value="STAS"/>
    <property type="match status" value="1"/>
</dbReference>
<evidence type="ECO:0000313" key="5">
    <source>
        <dbReference type="Proteomes" id="UP000722989"/>
    </source>
</evidence>
<dbReference type="InterPro" id="IPR036513">
    <property type="entry name" value="STAS_dom_sf"/>
</dbReference>
<keyword evidence="5" id="KW-1185">Reference proteome</keyword>
<feature type="domain" description="STAS" evidence="3">
    <location>
        <begin position="5"/>
        <end position="121"/>
    </location>
</feature>
<comment type="caution">
    <text evidence="4">The sequence shown here is derived from an EMBL/GenBank/DDBJ whole genome shotgun (WGS) entry which is preliminary data.</text>
</comment>
<gene>
    <name evidence="4" type="ORF">HC031_05875</name>
</gene>
<evidence type="ECO:0000259" key="3">
    <source>
        <dbReference type="PROSITE" id="PS50801"/>
    </source>
</evidence>
<dbReference type="EMBL" id="JAATVY010000003">
    <property type="protein sequence ID" value="NJC69248.1"/>
    <property type="molecule type" value="Genomic_DNA"/>
</dbReference>
<evidence type="ECO:0000256" key="1">
    <source>
        <dbReference type="ARBA" id="ARBA00009013"/>
    </source>
</evidence>
<dbReference type="PANTHER" id="PTHR33495">
    <property type="entry name" value="ANTI-SIGMA FACTOR ANTAGONIST TM_1081-RELATED-RELATED"/>
    <property type="match status" value="1"/>
</dbReference>
<dbReference type="Pfam" id="PF01740">
    <property type="entry name" value="STAS"/>
    <property type="match status" value="1"/>
</dbReference>